<evidence type="ECO:0000259" key="2">
    <source>
        <dbReference type="PROSITE" id="PS51724"/>
    </source>
</evidence>
<feature type="compositionally biased region" description="Acidic residues" evidence="1">
    <location>
        <begin position="100"/>
        <end position="113"/>
    </location>
</feature>
<dbReference type="InterPro" id="IPR007730">
    <property type="entry name" value="SPOR-like_dom"/>
</dbReference>
<feature type="region of interest" description="Disordered" evidence="1">
    <location>
        <begin position="627"/>
        <end position="684"/>
    </location>
</feature>
<evidence type="ECO:0000256" key="1">
    <source>
        <dbReference type="SAM" id="MobiDB-lite"/>
    </source>
</evidence>
<gene>
    <name evidence="3" type="ORF">OEG84_04975</name>
</gene>
<organism evidence="3 4">
    <name type="scientific">Hoeflea algicola</name>
    <dbReference type="NCBI Taxonomy" id="2983763"/>
    <lineage>
        <taxon>Bacteria</taxon>
        <taxon>Pseudomonadati</taxon>
        <taxon>Pseudomonadota</taxon>
        <taxon>Alphaproteobacteria</taxon>
        <taxon>Hyphomicrobiales</taxon>
        <taxon>Rhizobiaceae</taxon>
        <taxon>Hoeflea</taxon>
    </lineage>
</organism>
<dbReference type="Gene3D" id="3.30.70.1070">
    <property type="entry name" value="Sporulation related repeat"/>
    <property type="match status" value="1"/>
</dbReference>
<dbReference type="InterPro" id="IPR036680">
    <property type="entry name" value="SPOR-like_sf"/>
</dbReference>
<feature type="compositionally biased region" description="Polar residues" evidence="1">
    <location>
        <begin position="1"/>
        <end position="11"/>
    </location>
</feature>
<keyword evidence="4" id="KW-1185">Reference proteome</keyword>
<dbReference type="EMBL" id="JAOVZR010000001">
    <property type="protein sequence ID" value="MCY0147085.1"/>
    <property type="molecule type" value="Genomic_DNA"/>
</dbReference>
<protein>
    <submittedName>
        <fullName evidence="3">SPOR domain-containing protein</fullName>
    </submittedName>
</protein>
<dbReference type="RefSeq" id="WP_267652700.1">
    <property type="nucleotide sequence ID" value="NZ_JAOVZR010000001.1"/>
</dbReference>
<feature type="region of interest" description="Disordered" evidence="1">
    <location>
        <begin position="422"/>
        <end position="445"/>
    </location>
</feature>
<reference evidence="3" key="1">
    <citation type="submission" date="2022-10" db="EMBL/GenBank/DDBJ databases">
        <title>Hoeflea sp. G2-23, isolated from marine algae.</title>
        <authorList>
            <person name="Kristyanto S."/>
            <person name="Kim J.M."/>
            <person name="Jeon C.O."/>
        </authorList>
    </citation>
    <scope>NUCLEOTIDE SEQUENCE</scope>
    <source>
        <strain evidence="3">G2-23</strain>
    </source>
</reference>
<name>A0ABT3Z5R0_9HYPH</name>
<feature type="region of interest" description="Disordered" evidence="1">
    <location>
        <begin position="1"/>
        <end position="21"/>
    </location>
</feature>
<sequence>MVDQLDSNTRTQEPDVEVDDPLAELARIIGYERPVEQSVPDAAENEPVASAFDLEAELMRELDVVSAVEPAMQAEALNADDTKSDADDDAGADMDQPAEPAEDLADPSDDDSVLADAWLGNKPDSNFDADADAVLDAETNMGGETEFAFDSEAGVDAVAFVDVEQVAAEEAVADFMPDLASLNEVDETAGTAEVTEFGAWEAPELEAEWEPRPETPFIADASDLDDGDDDVGDQVGAETDELGQVISRDLGPAAASDVAEDDVDDQVLADMFRFELPAHTASSGSNEPVAIDVPELNDPETLEYGDADADLAAAFELDPELATPEQSVPELVAPELVANDTNVVDVPDVEPTDDVASPIDAPVLDWEGYNSTSDNIDDAQAGSDMPPEPAIDTDMDDGVVDFEDYLSAELDVFEHQVAMSDAPAADEVPSPVPDHSPDSATQAGEVDGWNDAALDGDDLVFDEAAEELLSDIAEEPAATGAYADGGWSEGAINDSLALELEEELEDMFGLTAPVDLSPVAFDESDDLEFDLEQVLAETVVEAEAAPDQSFEPELPASHEFEAAAPELEEFEPQAHELLAVDNVTADDGELEQELLEEPQPETERDEIAEAFFGLGGVVEDTIDVSDAGAGHESANETSVVEADYPTETPTEFSSEHTADPAQGDWLAGFETDDQTSQSAHSDDDGFFFDADMIAEPEDSVEAVADFDVPELAHDEPVAMDPDFDNEIDREFADIIDRDTPDSEVAAASVVTGSLGAATGMAHDWSRDVNTERGYEGSGDYIALERELGADDVHVAPPYDDGEGDDHEPSPLDSEYATGMVGAPAAGNESRGPFLALVVLGVAVLAGAGAFGWSMMSTDDSSVDGGPRIIRADKEPVKVVPENPGGVTVPNQDKAVYDRVAGGDAAQPRQPALINSAEEPVDVVQRTLDPDVLPLEGRGSPAVKSEERLTADGTSEANAGSATQAAPVVSPRKVRTMIVKPDGSIVAREDPTPEPVTQPATVAAEKIEPAAAPLQAANQQTPEAETAVPAAPDVAAVPAEAAPAPAEEEVAAVEAPDAGTTAPVRVVTTQQIRAPIPQGRPADQPVNVVGTVTQGGTVAAAPTAPSAPAQDTEVASAPAPAAAPVANPGGYYVQIASQPTVDGAQASWRTLSNRYSSMLGGRDVDIQRADIPGKGVFHRVRVVGGTRDQANALCSRYKSAGGSCFVSR</sequence>
<feature type="compositionally biased region" description="Acidic residues" evidence="1">
    <location>
        <begin position="222"/>
        <end position="232"/>
    </location>
</feature>
<accession>A0ABT3Z5R0</accession>
<feature type="region of interest" description="Disordered" evidence="1">
    <location>
        <begin position="930"/>
        <end position="968"/>
    </location>
</feature>
<dbReference type="Pfam" id="PF05036">
    <property type="entry name" value="SPOR"/>
    <property type="match status" value="1"/>
</dbReference>
<dbReference type="Proteomes" id="UP001073227">
    <property type="component" value="Unassembled WGS sequence"/>
</dbReference>
<feature type="region of interest" description="Disordered" evidence="1">
    <location>
        <begin position="76"/>
        <end position="127"/>
    </location>
</feature>
<evidence type="ECO:0000313" key="3">
    <source>
        <dbReference type="EMBL" id="MCY0147085.1"/>
    </source>
</evidence>
<evidence type="ECO:0000313" key="4">
    <source>
        <dbReference type="Proteomes" id="UP001073227"/>
    </source>
</evidence>
<comment type="caution">
    <text evidence="3">The sequence shown here is derived from an EMBL/GenBank/DDBJ whole genome shotgun (WGS) entry which is preliminary data.</text>
</comment>
<feature type="region of interest" description="Disordered" evidence="1">
    <location>
        <begin position="204"/>
        <end position="235"/>
    </location>
</feature>
<feature type="domain" description="SPOR" evidence="2">
    <location>
        <begin position="1124"/>
        <end position="1207"/>
    </location>
</feature>
<feature type="compositionally biased region" description="Polar residues" evidence="1">
    <location>
        <begin position="951"/>
        <end position="963"/>
    </location>
</feature>
<dbReference type="PROSITE" id="PS51724">
    <property type="entry name" value="SPOR"/>
    <property type="match status" value="1"/>
</dbReference>
<proteinExistence type="predicted"/>